<comment type="caution">
    <text evidence="2">The sequence shown here is derived from an EMBL/GenBank/DDBJ whole genome shotgun (WGS) entry which is preliminary data.</text>
</comment>
<reference evidence="2" key="1">
    <citation type="submission" date="2021-10" db="EMBL/GenBank/DDBJ databases">
        <title>Tropical sea cucumber genome reveals ecological adaptation and Cuvierian tubules defense mechanism.</title>
        <authorList>
            <person name="Chen T."/>
        </authorList>
    </citation>
    <scope>NUCLEOTIDE SEQUENCE</scope>
    <source>
        <strain evidence="2">Nanhai2018</strain>
        <tissue evidence="2">Muscle</tissue>
    </source>
</reference>
<keyword evidence="3" id="KW-1185">Reference proteome</keyword>
<dbReference type="EMBL" id="JAIZAY010000011">
    <property type="protein sequence ID" value="KAJ8033277.1"/>
    <property type="molecule type" value="Genomic_DNA"/>
</dbReference>
<evidence type="ECO:0000313" key="3">
    <source>
        <dbReference type="Proteomes" id="UP001152320"/>
    </source>
</evidence>
<sequence length="282" mass="31771">MTEQCRDYGLRNVKDDEGGDWQLYNFTDIGKCFICFRGTTEARGAELVLPCLNHNQQRVKRIVVSYVFRRSGNANGGSEITLSDKISKTCTVDNSTDTQLGIVDITASEFRGNGAGEDKIEITIEQGLHSYRLKTSGHNPNSIICLTRVQRFTTTDTTTPTPSTATEFNRATKGQARSTFSPWLPVLLVLAIIIGISAVTGIVIYQRKLQKHQQDEHVNASRVGVQSREIEINKRHNKDVIPNPTYNRDLVNEKDEEYHSYTEIDIREATACDMVYNSAYER</sequence>
<dbReference type="Proteomes" id="UP001152320">
    <property type="component" value="Chromosome 11"/>
</dbReference>
<accession>A0A9Q1BV23</accession>
<dbReference type="AlphaFoldDB" id="A0A9Q1BV23"/>
<proteinExistence type="predicted"/>
<protein>
    <submittedName>
        <fullName evidence="2">Uncharacterized protein</fullName>
    </submittedName>
</protein>
<feature type="transmembrane region" description="Helical" evidence="1">
    <location>
        <begin position="183"/>
        <end position="205"/>
    </location>
</feature>
<gene>
    <name evidence="2" type="ORF">HOLleu_23460</name>
</gene>
<keyword evidence="1" id="KW-1133">Transmembrane helix</keyword>
<evidence type="ECO:0000256" key="1">
    <source>
        <dbReference type="SAM" id="Phobius"/>
    </source>
</evidence>
<evidence type="ECO:0000313" key="2">
    <source>
        <dbReference type="EMBL" id="KAJ8033277.1"/>
    </source>
</evidence>
<keyword evidence="1" id="KW-0472">Membrane</keyword>
<organism evidence="2 3">
    <name type="scientific">Holothuria leucospilota</name>
    <name type="common">Black long sea cucumber</name>
    <name type="synonym">Mertensiothuria leucospilota</name>
    <dbReference type="NCBI Taxonomy" id="206669"/>
    <lineage>
        <taxon>Eukaryota</taxon>
        <taxon>Metazoa</taxon>
        <taxon>Echinodermata</taxon>
        <taxon>Eleutherozoa</taxon>
        <taxon>Echinozoa</taxon>
        <taxon>Holothuroidea</taxon>
        <taxon>Aspidochirotacea</taxon>
        <taxon>Aspidochirotida</taxon>
        <taxon>Holothuriidae</taxon>
        <taxon>Holothuria</taxon>
    </lineage>
</organism>
<keyword evidence="1" id="KW-0812">Transmembrane</keyword>
<name>A0A9Q1BV23_HOLLE</name>